<feature type="compositionally biased region" description="Basic and acidic residues" evidence="2">
    <location>
        <begin position="206"/>
        <end position="218"/>
    </location>
</feature>
<sequence length="899" mass="98097">MNDFDGRGEGDKDLIGAEVSTDEFGPYDKPRIRHITGIRIHQLTLLESLPYASKFVSDHSYDGYSLDHGEGSSHLVTSPDTTRHRRRSSTPSFPFPSSSSSRRFPPTHDLARQRSTSSSNATIEPTSPSVTLSHSLPRTTRVTRPRAPTLAGEALENGHGHVSFSQRLHGSVDEQMELIEEGKKRLARCFVILKLVPSSFDQGEILKPKRANSDEVSRQKGKGGLPDLKRPVSSRTSSTASISSAPPTPNGIRPSLSASSSSSSIARTDSVPSPRTRTSSMTSPGRAATPSTSSNGPAKRPVGASSGPPLNRTTSRLSESAGPAAKRRESQLISKSRTTLTNGRPNPKGHPSATLPSPKEQESSARTINVPFFISPIHPPSTHPRFTSLKTGDFAPWLSVTEYASNTLELEVWVENHDKWKRLDGVGGVVKLDSLRRGHQSRPNGLEFTLSTDPKSTFYLPDNDEQLGSTQRVEGGVLERSMRETRMKKGVGVGGLHQLVNMHAVIADTERGILEVQKKLDKLLTEDVDRRALRREISQREERVRWINEKVSVVEKVTRETQARITLQQQDLEKRRDNLADAEAADDLLHGRARELEDKIESVETERTSLYPRIHSLRASHIQTLDALFPIQPLDPSQLLYTILGVPLPIPLGPKDPAPPLSLPAHRVDERTTAAALGYVAMVVQMLGNLGGAQSGGLPYIVTCAGSRSAVRDGVSVMQGPRSFPLYAKGVERYRYEYAVFLLNKNIEMLMLEANIRLLDLRHTLPNLKNLLLTLSSPVLPSSSNTVHSSMWRSGSGTPIFINSRASSAAWPKGSVGGSPASSVAGGSPTKRVGNTGIGLGMPSPLVKRGRGGRRSMLSRASVGRQDSLELEIGSEDESDLEKRDEESLEGDTRSILMR</sequence>
<feature type="compositionally biased region" description="Low complexity" evidence="2">
    <location>
        <begin position="233"/>
        <end position="245"/>
    </location>
</feature>
<dbReference type="RefSeq" id="XP_066806231.1">
    <property type="nucleotide sequence ID" value="XM_066943689.1"/>
</dbReference>
<feature type="compositionally biased region" description="Polar residues" evidence="2">
    <location>
        <begin position="113"/>
        <end position="136"/>
    </location>
</feature>
<feature type="compositionally biased region" description="Low complexity" evidence="2">
    <location>
        <begin position="89"/>
        <end position="104"/>
    </location>
</feature>
<evidence type="ECO:0000256" key="1">
    <source>
        <dbReference type="ARBA" id="ARBA00023054"/>
    </source>
</evidence>
<gene>
    <name evidence="3" type="ORF">IAR55_000555</name>
</gene>
<reference evidence="3 4" key="1">
    <citation type="journal article" date="2024" name="bioRxiv">
        <title>Comparative genomics of Cryptococcus and Kwoniella reveals pathogenesis evolution and contrasting karyotype dynamics via intercentromeric recombination or chromosome fusion.</title>
        <authorList>
            <person name="Coelho M.A."/>
            <person name="David-Palma M."/>
            <person name="Shea T."/>
            <person name="Bowers K."/>
            <person name="McGinley-Smith S."/>
            <person name="Mohammad A.W."/>
            <person name="Gnirke A."/>
            <person name="Yurkov A.M."/>
            <person name="Nowrousian M."/>
            <person name="Sun S."/>
            <person name="Cuomo C.A."/>
            <person name="Heitman J."/>
        </authorList>
    </citation>
    <scope>NUCLEOTIDE SEQUENCE [LARGE SCALE GENOMIC DNA]</scope>
    <source>
        <strain evidence="3 4">CBS 13917</strain>
    </source>
</reference>
<dbReference type="KEGG" id="kne:92177815"/>
<feature type="compositionally biased region" description="Low complexity" evidence="2">
    <location>
        <begin position="255"/>
        <end position="286"/>
    </location>
</feature>
<evidence type="ECO:0000313" key="3">
    <source>
        <dbReference type="EMBL" id="KAK8869985.1"/>
    </source>
</evidence>
<evidence type="ECO:0000313" key="4">
    <source>
        <dbReference type="Proteomes" id="UP001388673"/>
    </source>
</evidence>
<accession>A0AAW0Z7K3</accession>
<name>A0AAW0Z7K3_9TREE</name>
<dbReference type="PANTHER" id="PTHR15157:SF5">
    <property type="entry name" value="UV RADIATION RESISTANCE-ASSOCIATED GENE PROTEIN"/>
    <property type="match status" value="1"/>
</dbReference>
<proteinExistence type="predicted"/>
<evidence type="ECO:0008006" key="5">
    <source>
        <dbReference type="Google" id="ProtNLM"/>
    </source>
</evidence>
<dbReference type="GO" id="GO:0000323">
    <property type="term" value="C:lytic vacuole"/>
    <property type="evidence" value="ECO:0007669"/>
    <property type="project" value="TreeGrafter"/>
</dbReference>
<feature type="region of interest" description="Disordered" evidence="2">
    <location>
        <begin position="1"/>
        <end position="23"/>
    </location>
</feature>
<dbReference type="Proteomes" id="UP001388673">
    <property type="component" value="Unassembled WGS sequence"/>
</dbReference>
<keyword evidence="1" id="KW-0175">Coiled coil</keyword>
<dbReference type="GO" id="GO:0035493">
    <property type="term" value="P:SNARE complex assembly"/>
    <property type="evidence" value="ECO:0007669"/>
    <property type="project" value="TreeGrafter"/>
</dbReference>
<dbReference type="GO" id="GO:0000149">
    <property type="term" value="F:SNARE binding"/>
    <property type="evidence" value="ECO:0007669"/>
    <property type="project" value="TreeGrafter"/>
</dbReference>
<feature type="region of interest" description="Disordered" evidence="2">
    <location>
        <begin position="206"/>
        <end position="364"/>
    </location>
</feature>
<keyword evidence="4" id="KW-1185">Reference proteome</keyword>
<comment type="caution">
    <text evidence="3">The sequence shown here is derived from an EMBL/GenBank/DDBJ whole genome shotgun (WGS) entry which is preliminary data.</text>
</comment>
<dbReference type="PANTHER" id="PTHR15157">
    <property type="entry name" value="UV RADIATION RESISTANCE-ASSOCIATED GENE PROTEIN"/>
    <property type="match status" value="1"/>
</dbReference>
<feature type="compositionally biased region" description="Acidic residues" evidence="2">
    <location>
        <begin position="869"/>
        <end position="880"/>
    </location>
</feature>
<evidence type="ECO:0000256" key="2">
    <source>
        <dbReference type="SAM" id="MobiDB-lite"/>
    </source>
</evidence>
<feature type="compositionally biased region" description="Polar residues" evidence="2">
    <location>
        <begin position="331"/>
        <end position="344"/>
    </location>
</feature>
<dbReference type="AlphaFoldDB" id="A0AAW0Z7K3"/>
<dbReference type="EMBL" id="JBCAWK010000001">
    <property type="protein sequence ID" value="KAK8869985.1"/>
    <property type="molecule type" value="Genomic_DNA"/>
</dbReference>
<protein>
    <recommendedName>
        <fullName evidence="5">UV radiation resistance-associated gene protein</fullName>
    </recommendedName>
</protein>
<feature type="compositionally biased region" description="Basic and acidic residues" evidence="2">
    <location>
        <begin position="1"/>
        <end position="15"/>
    </location>
</feature>
<dbReference type="GeneID" id="92177815"/>
<feature type="region of interest" description="Disordered" evidence="2">
    <location>
        <begin position="812"/>
        <end position="899"/>
    </location>
</feature>
<feature type="compositionally biased region" description="Low complexity" evidence="2">
    <location>
        <begin position="137"/>
        <end position="146"/>
    </location>
</feature>
<feature type="compositionally biased region" description="Low complexity" evidence="2">
    <location>
        <begin position="818"/>
        <end position="829"/>
    </location>
</feature>
<dbReference type="GO" id="GO:0005768">
    <property type="term" value="C:endosome"/>
    <property type="evidence" value="ECO:0007669"/>
    <property type="project" value="TreeGrafter"/>
</dbReference>
<feature type="region of interest" description="Disordered" evidence="2">
    <location>
        <begin position="64"/>
        <end position="146"/>
    </location>
</feature>
<organism evidence="3 4">
    <name type="scientific">Kwoniella newhampshirensis</name>
    <dbReference type="NCBI Taxonomy" id="1651941"/>
    <lineage>
        <taxon>Eukaryota</taxon>
        <taxon>Fungi</taxon>
        <taxon>Dikarya</taxon>
        <taxon>Basidiomycota</taxon>
        <taxon>Agaricomycotina</taxon>
        <taxon>Tremellomycetes</taxon>
        <taxon>Tremellales</taxon>
        <taxon>Cryptococcaceae</taxon>
        <taxon>Kwoniella</taxon>
    </lineage>
</organism>